<dbReference type="InterPro" id="IPR036641">
    <property type="entry name" value="HPT_dom_sf"/>
</dbReference>
<dbReference type="RefSeq" id="WP_103921994.1">
    <property type="nucleotide sequence ID" value="NZ_FMSV02000549.1"/>
</dbReference>
<dbReference type="PROSITE" id="PS50046">
    <property type="entry name" value="PHYTOCHROME_2"/>
    <property type="match status" value="1"/>
</dbReference>
<feature type="modified residue" description="4-aspartylphosphate" evidence="18">
    <location>
        <position position="2329"/>
    </location>
</feature>
<keyword evidence="8 20" id="KW-0812">Transmembrane</keyword>
<proteinExistence type="inferred from homology"/>
<keyword evidence="29" id="KW-1185">Reference proteome</keyword>
<feature type="domain" description="PAS" evidence="24">
    <location>
        <begin position="1750"/>
        <end position="1820"/>
    </location>
</feature>
<dbReference type="CDD" id="cd00082">
    <property type="entry name" value="HisKA"/>
    <property type="match status" value="1"/>
</dbReference>
<dbReference type="FunFam" id="3.30.565.10:FF:000010">
    <property type="entry name" value="Sensor histidine kinase RcsC"/>
    <property type="match status" value="1"/>
</dbReference>
<feature type="domain" description="PAC" evidence="25">
    <location>
        <begin position="1697"/>
        <end position="1749"/>
    </location>
</feature>
<dbReference type="GO" id="GO:0006355">
    <property type="term" value="P:regulation of DNA-templated transcription"/>
    <property type="evidence" value="ECO:0007669"/>
    <property type="project" value="InterPro"/>
</dbReference>
<dbReference type="SMART" id="SM00086">
    <property type="entry name" value="PAC"/>
    <property type="match status" value="8"/>
</dbReference>
<dbReference type="SMART" id="SM00073">
    <property type="entry name" value="HPT"/>
    <property type="match status" value="1"/>
</dbReference>
<evidence type="ECO:0000256" key="19">
    <source>
        <dbReference type="SAM" id="Coils"/>
    </source>
</evidence>
<dbReference type="InterPro" id="IPR029016">
    <property type="entry name" value="GAF-like_dom_sf"/>
</dbReference>
<dbReference type="Gene3D" id="6.10.340.10">
    <property type="match status" value="1"/>
</dbReference>
<evidence type="ECO:0000256" key="12">
    <source>
        <dbReference type="ARBA" id="ARBA00022989"/>
    </source>
</evidence>
<feature type="coiled-coil region" evidence="19">
    <location>
        <begin position="1866"/>
        <end position="1893"/>
    </location>
</feature>
<feature type="domain" description="PAS" evidence="24">
    <location>
        <begin position="1384"/>
        <end position="1454"/>
    </location>
</feature>
<dbReference type="InterPro" id="IPR003661">
    <property type="entry name" value="HisK_dim/P_dom"/>
</dbReference>
<comment type="similarity">
    <text evidence="3">In the N-terminal section; belongs to the phytochrome family.</text>
</comment>
<feature type="domain" description="PAC" evidence="25">
    <location>
        <begin position="1573"/>
        <end position="1623"/>
    </location>
</feature>
<dbReference type="OrthoDB" id="9792854at2"/>
<feature type="domain" description="PAC" evidence="25">
    <location>
        <begin position="1818"/>
        <end position="1875"/>
    </location>
</feature>
<dbReference type="InterPro" id="IPR001610">
    <property type="entry name" value="PAC"/>
</dbReference>
<dbReference type="Pfam" id="PF00072">
    <property type="entry name" value="Response_reg"/>
    <property type="match status" value="2"/>
</dbReference>
<evidence type="ECO:0000256" key="10">
    <source>
        <dbReference type="ARBA" id="ARBA00022777"/>
    </source>
</evidence>
<dbReference type="PANTHER" id="PTHR45339">
    <property type="entry name" value="HYBRID SIGNAL TRANSDUCTION HISTIDINE KINASE J"/>
    <property type="match status" value="1"/>
</dbReference>
<evidence type="ECO:0000259" key="26">
    <source>
        <dbReference type="PROSITE" id="PS50885"/>
    </source>
</evidence>
<evidence type="ECO:0000256" key="17">
    <source>
        <dbReference type="PROSITE-ProRule" id="PRU00110"/>
    </source>
</evidence>
<keyword evidence="19" id="KW-0175">Coiled coil</keyword>
<feature type="domain" description="PAC" evidence="25">
    <location>
        <begin position="607"/>
        <end position="659"/>
    </location>
</feature>
<dbReference type="InterPro" id="IPR001789">
    <property type="entry name" value="Sig_transdc_resp-reg_receiver"/>
</dbReference>
<dbReference type="InterPro" id="IPR004358">
    <property type="entry name" value="Sig_transdc_His_kin-like_C"/>
</dbReference>
<evidence type="ECO:0000259" key="21">
    <source>
        <dbReference type="PROSITE" id="PS50046"/>
    </source>
</evidence>
<dbReference type="SMART" id="SM00387">
    <property type="entry name" value="HATPase_c"/>
    <property type="match status" value="1"/>
</dbReference>
<dbReference type="SMART" id="SM00448">
    <property type="entry name" value="REC"/>
    <property type="match status" value="2"/>
</dbReference>
<evidence type="ECO:0000256" key="15">
    <source>
        <dbReference type="ARBA" id="ARBA00064003"/>
    </source>
</evidence>
<dbReference type="SUPFAM" id="SSF47226">
    <property type="entry name" value="Histidine-containing phosphotransfer domain, HPT domain"/>
    <property type="match status" value="1"/>
</dbReference>
<dbReference type="SUPFAM" id="SSF55781">
    <property type="entry name" value="GAF domain-like"/>
    <property type="match status" value="1"/>
</dbReference>
<dbReference type="EMBL" id="FMSV02000549">
    <property type="protein sequence ID" value="SEH08452.1"/>
    <property type="molecule type" value="Genomic_DNA"/>
</dbReference>
<dbReference type="SMART" id="SM00388">
    <property type="entry name" value="HisKA"/>
    <property type="match status" value="1"/>
</dbReference>
<dbReference type="GO" id="GO:0005524">
    <property type="term" value="F:ATP binding"/>
    <property type="evidence" value="ECO:0007669"/>
    <property type="project" value="UniProtKB-KW"/>
</dbReference>
<feature type="domain" description="PAS" evidence="24">
    <location>
        <begin position="533"/>
        <end position="603"/>
    </location>
</feature>
<feature type="domain" description="PAC" evidence="25">
    <location>
        <begin position="760"/>
        <end position="817"/>
    </location>
</feature>
<feature type="domain" description="PAC" evidence="25">
    <location>
        <begin position="353"/>
        <end position="406"/>
    </location>
</feature>
<dbReference type="Pfam" id="PF00512">
    <property type="entry name" value="HisKA"/>
    <property type="match status" value="1"/>
</dbReference>
<evidence type="ECO:0000256" key="20">
    <source>
        <dbReference type="SAM" id="Phobius"/>
    </source>
</evidence>
<evidence type="ECO:0000313" key="28">
    <source>
        <dbReference type="EMBL" id="SEH08452.1"/>
    </source>
</evidence>
<dbReference type="GO" id="GO:0000155">
    <property type="term" value="F:phosphorelay sensor kinase activity"/>
    <property type="evidence" value="ECO:0007669"/>
    <property type="project" value="InterPro"/>
</dbReference>
<dbReference type="Pfam" id="PF08447">
    <property type="entry name" value="PAS_3"/>
    <property type="match status" value="2"/>
</dbReference>
<reference evidence="28 29" key="1">
    <citation type="submission" date="2016-10" db="EMBL/GenBank/DDBJ databases">
        <authorList>
            <person name="de Groot N.N."/>
        </authorList>
    </citation>
    <scope>NUCLEOTIDE SEQUENCE [LARGE SCALE GENOMIC DNA]</scope>
    <source>
        <strain evidence="28">MBHS1</strain>
    </source>
</reference>
<dbReference type="InterPro" id="IPR036097">
    <property type="entry name" value="HisK_dim/P_sf"/>
</dbReference>
<dbReference type="PROSITE" id="PS50113">
    <property type="entry name" value="PAC"/>
    <property type="match status" value="7"/>
</dbReference>
<dbReference type="Gene3D" id="1.20.120.160">
    <property type="entry name" value="HPT domain"/>
    <property type="match status" value="1"/>
</dbReference>
<dbReference type="InterPro" id="IPR013655">
    <property type="entry name" value="PAS_fold_3"/>
</dbReference>
<evidence type="ECO:0000256" key="16">
    <source>
        <dbReference type="ARBA" id="ARBA00068150"/>
    </source>
</evidence>
<dbReference type="NCBIfam" id="TIGR00229">
    <property type="entry name" value="sensory_box"/>
    <property type="match status" value="8"/>
</dbReference>
<dbReference type="PROSITE" id="PS50109">
    <property type="entry name" value="HIS_KIN"/>
    <property type="match status" value="1"/>
</dbReference>
<dbReference type="Gene3D" id="1.10.287.130">
    <property type="match status" value="1"/>
</dbReference>
<evidence type="ECO:0000256" key="5">
    <source>
        <dbReference type="ARBA" id="ARBA00022475"/>
    </source>
</evidence>
<keyword evidence="13" id="KW-0902">Two-component regulatory system</keyword>
<feature type="domain" description="Histidine kinase" evidence="22">
    <location>
        <begin position="1893"/>
        <end position="2118"/>
    </location>
</feature>
<dbReference type="Pfam" id="PF13188">
    <property type="entry name" value="PAS_8"/>
    <property type="match status" value="1"/>
</dbReference>
<dbReference type="CDD" id="cd00130">
    <property type="entry name" value="PAS"/>
    <property type="match status" value="6"/>
</dbReference>
<dbReference type="InterPro" id="IPR008207">
    <property type="entry name" value="Sig_transdc_His_kin_Hpt_dom"/>
</dbReference>
<evidence type="ECO:0000256" key="2">
    <source>
        <dbReference type="ARBA" id="ARBA00004651"/>
    </source>
</evidence>
<sequence length="2608" mass="295957">MNSKPKSPPRSILFVWMMVIIINTLAVSVIFAAIMAYYRSTDVMEATDSKLLMAAEMSREILGQNYHDQIDDSSSVSEEQFSHIVERNDDLCRRLGLQYLWSVLHLEDDRLVFTSATHSDVNDVTSPSASFFETHRDPQAFAPAMGSQMKPAFSSFHNEWGTGRHVLVPRKDAQGRTYMFGASIQLAEYDALVHQSLLTALAIWFVVMCITFPVAFIFSRRIISPITELTAAADRMASGDPGTPLPSSGTQELQSLSSSFDRMRYELKQHTEELCRSEEQLALAMSVANDGIWDWYMKDSKIIFDDRYYTMAGYEPQEFKSCFEEWELHVHPDDLAHCHKAIEQYLVGTIPQYDVEFRFKRKDDSWMWIRSLGKVVEWDDGQKPVRFLGIHSDITERRQVEDTLHESKERYRTLINTMLNGFALHEIICDETDKPYDYRFLEVNPAFEEMTGLMATDIVGKTVLQILPRTESYWIDTCGKVALTGIPARIENYSQEIGKYFEVLVYCPRHGQFATVFTDITERRHAEEAFRGSEERFRKYFELGLVGMAITSLEKGWLEFNDTLCNLFGYSRQEFSQQTWIGLTHPDDMEADTTQFNRVLNGEIDGYSLEKRFIHCNGSIIYADISANAIRKDDGSVDYFVALVQDITERKKAENELQKYQEHLEELVEKRTIDLRKEITEREQGEEKIRRQNKFLNNVIESLDHPFYVINADDYSIVLANSHARALGSADANTCYAMTHKQTSFCQSTEHSCPLQELKKTKKAVVIEHIHHDQNGNQREVEIHGFPILNETGELVQMIEYTLDITKRKLAEKALQEKTYALSERVKELNCLYGLSQLLETTNSSLSSILQGVVDIIPPSWQDPDITCARLVCAGQEYKTENFQVTSWQQAADVHVYSQLFGCLEVGIIEAKTVSSDNKAFLYEEQLLLNALAERLGQIIEHKQAEEKLRQRESYLSALNHIKEILLASESEDIFHQVVDIIGLAALASRAYIFITHTDENSKVLMSQKAEYCAEGITPEINNPELQNFKIQLYERLYVTLTQGDIISGIIEDFPPDEKQLFEPQGIKAILLIPIMAEKELIGFIGFDNCISATTWGSVEQNFLGSIAHDLGLFIAANRSQRQLHSEYLRFQTAMDAMDAIVYVADMKTYELLFSNKSFNELFGNAIGEKCFRVVQKGQTTPCDFCTNDRLLDANGEPKGPYVWEFQNTITQHWYQLRDQAIRWPNGRLVRLEIAIDITERKQVEEDLRESKERLRLLSDNLPAGYVYQVLIDVNNQTRRFTYVSEGVEKIHEIPASDVLRDVSQLYGQISEEDACLVIKQENEAIENMRAFKSEVQFKLPSGKIKWLLLNSSPRRLSNNENIFDGVAIDITDRRQTEQDLQQSERNFRTFFDTVDDFLFILDEQGNIKLSNETVSKRLGYSTEELTGQPVLFVHPKDRHQEAAHIVAQMIQGEDIHCPVPLQTKSGELIPVETRVTSGIWNGKQALFGVSKDVSALALSEEKFVKAFHKNPAIVGLSELESGKFIEVNQTFCDKLGFTLQETIGERASELIQMNTNFREEAITELKETGILNNAEAIIYTKDGMPIDVLLSAEVIELQGKQYNFTTAIDITERKQAEEEIKRQSGLISSLLDSIPDIIFYKDMDGVYLGCNPPFAELIGRPKEEIINKTDYELFDKEIADLFRKNDKLMLERRETRNNDEWVTYPDGKKVLIDTLKTPYWGPNGEILGILGISRDITVRKQAEEEIKRQSGLISSLLDSIPDIIFYKDTDGVYLGCNPPFAELLGRPKEEIVNKTDYDLFDKETADFFRKHDKLMLERRETRHNDEWNTYPDGKKILLDTLKTPYWGPNGEMLGILGISRDITVRKQAEKALQQAKKEAETANQAKTEFLANMSHEIRTPMNAVIGMTQMLMRTDLNDKQKDYVNTVHSSSHLLLGIINDILDFSKIEANKLELDLHNFQIDDLLAQMKSLFGTAAGDQQIELFFHVAADLPHTLVGDALRLGQVLTNLLSNAIKFTQKGFVELSVTQVNTSEAQIQEKVSIRFEVQDTGIGLSEEQIGSLFNAFSQADTSTTRKYGGTGLGLVISSRLIEHMGGTLEVESTLGKGSTFFFELKLPVGTPEVKKADWSTLELHTVLVIDDHPTARHILRDILESVQVVVTEAESGAAALEAIKAAEHAGEPFDCILLDWKMPGEYDGPSMIKKLDEMQEAGEVDIRHTSMFIISAYKQDDLPTDCPKFDAFLSKPVTASDLFNAISEAKGTAISVKTNDIDIPVLTDYTVLLVEDNRINQDVALNMLEDTGIEVVIANNGQEALEILKKQEFDLILMDLQMPVMDGFEATRRIRQDHYKSPIIALSAAVMDDDRRKSYEAGVNAHLAKPIDCNELYTIMRHYLHSSGKVVQSKTDDSASASALPESLKGFDLQKGLERVNYNADFYHRMLFRFLKQLNETFVDIVERLEGENTEDTYRKIHTLKGLTATVGAMHLSEAVATVYQALEDGTEITTDMRKELRRAIAEVKAGLADLPPLPDITLEVEPEQGAAAIQETLVALRRNEVINQELLNTVISYLKDTVGANAADEFGNLVNKFEYDVAVTLLVELTTKIEGKL</sequence>
<dbReference type="InterPro" id="IPR013656">
    <property type="entry name" value="PAS_4"/>
</dbReference>
<keyword evidence="9" id="KW-0547">Nucleotide-binding</keyword>
<evidence type="ECO:0000259" key="24">
    <source>
        <dbReference type="PROSITE" id="PS50112"/>
    </source>
</evidence>
<keyword evidence="11" id="KW-0067">ATP-binding</keyword>
<dbReference type="GO" id="GO:0005886">
    <property type="term" value="C:plasma membrane"/>
    <property type="evidence" value="ECO:0007669"/>
    <property type="project" value="UniProtKB-SubCell"/>
</dbReference>
<dbReference type="Proteomes" id="UP000236724">
    <property type="component" value="Unassembled WGS sequence"/>
</dbReference>
<dbReference type="SMART" id="SM00091">
    <property type="entry name" value="PAS"/>
    <property type="match status" value="7"/>
</dbReference>
<evidence type="ECO:0000259" key="22">
    <source>
        <dbReference type="PROSITE" id="PS50109"/>
    </source>
</evidence>
<dbReference type="FunFam" id="1.10.287.130:FF:000002">
    <property type="entry name" value="Two-component osmosensing histidine kinase"/>
    <property type="match status" value="1"/>
</dbReference>
<evidence type="ECO:0000259" key="25">
    <source>
        <dbReference type="PROSITE" id="PS50113"/>
    </source>
</evidence>
<dbReference type="PROSITE" id="PS50885">
    <property type="entry name" value="HAMP"/>
    <property type="match status" value="1"/>
</dbReference>
<dbReference type="InterPro" id="IPR003018">
    <property type="entry name" value="GAF"/>
</dbReference>
<dbReference type="Gene3D" id="3.40.50.2300">
    <property type="match status" value="2"/>
</dbReference>
<evidence type="ECO:0000256" key="13">
    <source>
        <dbReference type="ARBA" id="ARBA00023012"/>
    </source>
</evidence>
<evidence type="ECO:0000256" key="14">
    <source>
        <dbReference type="ARBA" id="ARBA00023136"/>
    </source>
</evidence>
<dbReference type="CDD" id="cd17546">
    <property type="entry name" value="REC_hyHK_CKI1_RcsC-like"/>
    <property type="match status" value="1"/>
</dbReference>
<evidence type="ECO:0000256" key="18">
    <source>
        <dbReference type="PROSITE-ProRule" id="PRU00169"/>
    </source>
</evidence>
<dbReference type="PROSITE" id="PS50112">
    <property type="entry name" value="PAS"/>
    <property type="match status" value="4"/>
</dbReference>
<feature type="domain" description="Response regulatory" evidence="23">
    <location>
        <begin position="2280"/>
        <end position="2394"/>
    </location>
</feature>
<feature type="transmembrane region" description="Helical" evidence="20">
    <location>
        <begin position="12"/>
        <end position="38"/>
    </location>
</feature>
<dbReference type="InterPro" id="IPR011006">
    <property type="entry name" value="CheY-like_superfamily"/>
</dbReference>
<dbReference type="Pfam" id="PF08448">
    <property type="entry name" value="PAS_4"/>
    <property type="match status" value="3"/>
</dbReference>
<dbReference type="InterPro" id="IPR000700">
    <property type="entry name" value="PAS-assoc_C"/>
</dbReference>
<dbReference type="PROSITE" id="PS50894">
    <property type="entry name" value="HPT"/>
    <property type="match status" value="1"/>
</dbReference>
<dbReference type="Gene3D" id="3.30.450.20">
    <property type="entry name" value="PAS domain"/>
    <property type="match status" value="10"/>
</dbReference>
<keyword evidence="10 28" id="KW-0418">Kinase</keyword>
<dbReference type="InterPro" id="IPR035965">
    <property type="entry name" value="PAS-like_dom_sf"/>
</dbReference>
<feature type="domain" description="PAC" evidence="25">
    <location>
        <begin position="1332"/>
        <end position="1383"/>
    </location>
</feature>
<feature type="modified residue" description="Phosphohistidine" evidence="17">
    <location>
        <position position="2472"/>
    </location>
</feature>
<keyword evidence="6 18" id="KW-0597">Phosphoprotein</keyword>
<dbReference type="SUPFAM" id="SSF158472">
    <property type="entry name" value="HAMP domain-like"/>
    <property type="match status" value="1"/>
</dbReference>
<evidence type="ECO:0000256" key="3">
    <source>
        <dbReference type="ARBA" id="ARBA00006402"/>
    </source>
</evidence>
<dbReference type="Pfam" id="PF00672">
    <property type="entry name" value="HAMP"/>
    <property type="match status" value="1"/>
</dbReference>
<dbReference type="InterPro" id="IPR003660">
    <property type="entry name" value="HAMP_dom"/>
</dbReference>
<dbReference type="SMART" id="SM00304">
    <property type="entry name" value="HAMP"/>
    <property type="match status" value="1"/>
</dbReference>
<comment type="catalytic activity">
    <reaction evidence="1">
        <text>ATP + protein L-histidine = ADP + protein N-phospho-L-histidine.</text>
        <dbReference type="EC" id="2.7.13.3"/>
    </reaction>
</comment>
<keyword evidence="5" id="KW-1003">Cell membrane</keyword>
<dbReference type="Pfam" id="PF01627">
    <property type="entry name" value="Hpt"/>
    <property type="match status" value="1"/>
</dbReference>
<feature type="domain" description="HAMP" evidence="26">
    <location>
        <begin position="220"/>
        <end position="272"/>
    </location>
</feature>
<evidence type="ECO:0000259" key="27">
    <source>
        <dbReference type="PROSITE" id="PS50894"/>
    </source>
</evidence>
<dbReference type="InterPro" id="IPR036890">
    <property type="entry name" value="HATPase_C_sf"/>
</dbReference>
<comment type="subcellular location">
    <subcellularLocation>
        <location evidence="2">Cell membrane</location>
        <topology evidence="2">Multi-pass membrane protein</topology>
    </subcellularLocation>
</comment>
<feature type="coiled-coil region" evidence="19">
    <location>
        <begin position="643"/>
        <end position="670"/>
    </location>
</feature>
<feature type="domain" description="Response regulatory" evidence="23">
    <location>
        <begin position="2135"/>
        <end position="2260"/>
    </location>
</feature>
<gene>
    <name evidence="28" type="primary">barA_15</name>
    <name evidence="28" type="ORF">MBHS_04344</name>
</gene>
<feature type="domain" description="HPt" evidence="27">
    <location>
        <begin position="2433"/>
        <end position="2525"/>
    </location>
</feature>
<dbReference type="Pfam" id="PF13426">
    <property type="entry name" value="PAS_9"/>
    <property type="match status" value="2"/>
</dbReference>
<dbReference type="SUPFAM" id="SSF47384">
    <property type="entry name" value="Homodimeric domain of signal transducing histidine kinase"/>
    <property type="match status" value="1"/>
</dbReference>
<evidence type="ECO:0000256" key="4">
    <source>
        <dbReference type="ARBA" id="ARBA00012438"/>
    </source>
</evidence>
<dbReference type="InterPro" id="IPR003594">
    <property type="entry name" value="HATPase_dom"/>
</dbReference>
<dbReference type="EC" id="2.7.13.3" evidence="4"/>
<evidence type="ECO:0000256" key="6">
    <source>
        <dbReference type="ARBA" id="ARBA00022553"/>
    </source>
</evidence>
<dbReference type="CDD" id="cd16922">
    <property type="entry name" value="HATPase_EvgS-ArcB-TorS-like"/>
    <property type="match status" value="1"/>
</dbReference>
<comment type="subunit">
    <text evidence="15">At low DSF concentrations, interacts with RpfF.</text>
</comment>
<dbReference type="Gene3D" id="3.30.450.40">
    <property type="match status" value="1"/>
</dbReference>
<dbReference type="InterPro" id="IPR000014">
    <property type="entry name" value="PAS"/>
</dbReference>
<organism evidence="28 29">
    <name type="scientific">Candidatus Venteria ishoeyi</name>
    <dbReference type="NCBI Taxonomy" id="1899563"/>
    <lineage>
        <taxon>Bacteria</taxon>
        <taxon>Pseudomonadati</taxon>
        <taxon>Pseudomonadota</taxon>
        <taxon>Gammaproteobacteria</taxon>
        <taxon>Thiotrichales</taxon>
        <taxon>Thiotrichaceae</taxon>
        <taxon>Venteria</taxon>
    </lineage>
</organism>
<dbReference type="InterPro" id="IPR016132">
    <property type="entry name" value="Phyto_chromo_attachment"/>
</dbReference>
<dbReference type="PANTHER" id="PTHR45339:SF1">
    <property type="entry name" value="HYBRID SIGNAL TRANSDUCTION HISTIDINE KINASE J"/>
    <property type="match status" value="1"/>
</dbReference>
<dbReference type="SUPFAM" id="SSF55874">
    <property type="entry name" value="ATPase domain of HSP90 chaperone/DNA topoisomerase II/histidine kinase"/>
    <property type="match status" value="1"/>
</dbReference>
<evidence type="ECO:0000256" key="7">
    <source>
        <dbReference type="ARBA" id="ARBA00022679"/>
    </source>
</evidence>
<feature type="modified residue" description="4-aspartylphosphate" evidence="18">
    <location>
        <position position="2189"/>
    </location>
</feature>
<dbReference type="PRINTS" id="PR00344">
    <property type="entry name" value="BCTRLSENSOR"/>
</dbReference>
<dbReference type="InterPro" id="IPR005467">
    <property type="entry name" value="His_kinase_dom"/>
</dbReference>
<evidence type="ECO:0000256" key="9">
    <source>
        <dbReference type="ARBA" id="ARBA00022741"/>
    </source>
</evidence>
<evidence type="ECO:0000313" key="29">
    <source>
        <dbReference type="Proteomes" id="UP000236724"/>
    </source>
</evidence>
<dbReference type="PROSITE" id="PS50110">
    <property type="entry name" value="RESPONSE_REGULATORY"/>
    <property type="match status" value="2"/>
</dbReference>
<dbReference type="Pfam" id="PF01590">
    <property type="entry name" value="GAF"/>
    <property type="match status" value="1"/>
</dbReference>
<keyword evidence="14 20" id="KW-0472">Membrane</keyword>
<feature type="domain" description="PAS" evidence="24">
    <location>
        <begin position="1624"/>
        <end position="1694"/>
    </location>
</feature>
<evidence type="ECO:0000259" key="23">
    <source>
        <dbReference type="PROSITE" id="PS50110"/>
    </source>
</evidence>
<dbReference type="SMART" id="SM00065">
    <property type="entry name" value="GAF"/>
    <property type="match status" value="1"/>
</dbReference>
<dbReference type="Gene3D" id="3.30.565.10">
    <property type="entry name" value="Histidine kinase-like ATPase, C-terminal domain"/>
    <property type="match status" value="1"/>
</dbReference>
<evidence type="ECO:0000256" key="1">
    <source>
        <dbReference type="ARBA" id="ARBA00000085"/>
    </source>
</evidence>
<dbReference type="Pfam" id="PF02518">
    <property type="entry name" value="HATPase_c"/>
    <property type="match status" value="1"/>
</dbReference>
<evidence type="ECO:0000256" key="11">
    <source>
        <dbReference type="ARBA" id="ARBA00022840"/>
    </source>
</evidence>
<dbReference type="SUPFAM" id="SSF55785">
    <property type="entry name" value="PYP-like sensor domain (PAS domain)"/>
    <property type="match status" value="10"/>
</dbReference>
<evidence type="ECO:0000256" key="8">
    <source>
        <dbReference type="ARBA" id="ARBA00022692"/>
    </source>
</evidence>
<protein>
    <recommendedName>
        <fullName evidence="16">Sensory/regulatory protein RpfC</fullName>
        <ecNumber evidence="4">2.7.13.3</ecNumber>
    </recommendedName>
</protein>
<keyword evidence="12 20" id="KW-1133">Transmembrane helix</keyword>
<name>A0A1H6FEG3_9GAMM</name>
<dbReference type="SUPFAM" id="SSF52172">
    <property type="entry name" value="CheY-like"/>
    <property type="match status" value="2"/>
</dbReference>
<keyword evidence="7 28" id="KW-0808">Transferase</keyword>
<dbReference type="InterPro" id="IPR013767">
    <property type="entry name" value="PAS_fold"/>
</dbReference>
<feature type="domain" description="Phytochrome chromophore attachment site" evidence="21">
    <location>
        <begin position="970"/>
        <end position="1110"/>
    </location>
</feature>
<feature type="transmembrane region" description="Helical" evidence="20">
    <location>
        <begin position="197"/>
        <end position="218"/>
    </location>
</feature>
<accession>A0A1H6FEG3</accession>
<dbReference type="Pfam" id="PF00989">
    <property type="entry name" value="PAS"/>
    <property type="match status" value="1"/>
</dbReference>
<dbReference type="CDD" id="cd06225">
    <property type="entry name" value="HAMP"/>
    <property type="match status" value="1"/>
</dbReference>